<dbReference type="AlphaFoldDB" id="A0AAJ6BH89"/>
<organism evidence="1 2">
    <name type="scientific">Candidatus Pseudobacter hemicellulosilyticus</name>
    <dbReference type="NCBI Taxonomy" id="3121375"/>
    <lineage>
        <taxon>Bacteria</taxon>
        <taxon>Pseudomonadati</taxon>
        <taxon>Bacteroidota</taxon>
        <taxon>Chitinophagia</taxon>
        <taxon>Chitinophagales</taxon>
        <taxon>Chitinophagaceae</taxon>
        <taxon>Pseudobacter</taxon>
    </lineage>
</organism>
<evidence type="ECO:0008006" key="3">
    <source>
        <dbReference type="Google" id="ProtNLM"/>
    </source>
</evidence>
<dbReference type="PROSITE" id="PS51257">
    <property type="entry name" value="PROKAR_LIPOPROTEIN"/>
    <property type="match status" value="1"/>
</dbReference>
<proteinExistence type="predicted"/>
<sequence>MKYILTGGLLFSILLTGCSNNEQSAAEAPAGEDSVVVEDNTILSPEIVQVFGKAGLTDFARSRVPAFNWNQFSITTTWEEDSALSSSFTPGKDYYTEYGPYLKYSPDSTRFIDLDSYNVHIRKKGDGQTEIAESGPDTEVSLVNRQTGQKTRLLFLGPAGSIDDAFWESNDRIVVVGAQETAPAAGRRLTVWTIDLPAYSYQLYELPDTAAAKLLTGQWRKERLKKGLNK</sequence>
<name>A0AAJ6BH89_9BACT</name>
<dbReference type="Proteomes" id="UP001220610">
    <property type="component" value="Chromosome"/>
</dbReference>
<reference evidence="1" key="1">
    <citation type="submission" date="2023-03" db="EMBL/GenBank/DDBJ databases">
        <title>Andean soil-derived lignocellulolytic bacterial consortium as a source of novel taxa and putative plastic-active enzymes.</title>
        <authorList>
            <person name="Diaz-Garcia L."/>
            <person name="Chuvochina M."/>
            <person name="Feuerriegel G."/>
            <person name="Bunk B."/>
            <person name="Sproer C."/>
            <person name="Streit W.R."/>
            <person name="Rodriguez L.M."/>
            <person name="Overmann J."/>
            <person name="Jimenez D.J."/>
        </authorList>
    </citation>
    <scope>NUCLEOTIDE SEQUENCE</scope>
    <source>
        <strain evidence="1">MAG 7</strain>
    </source>
</reference>
<evidence type="ECO:0000313" key="1">
    <source>
        <dbReference type="EMBL" id="WEK36948.1"/>
    </source>
</evidence>
<gene>
    <name evidence="1" type="ORF">P0Y53_05485</name>
</gene>
<accession>A0AAJ6BH89</accession>
<evidence type="ECO:0000313" key="2">
    <source>
        <dbReference type="Proteomes" id="UP001220610"/>
    </source>
</evidence>
<dbReference type="EMBL" id="CP119311">
    <property type="protein sequence ID" value="WEK36948.1"/>
    <property type="molecule type" value="Genomic_DNA"/>
</dbReference>
<protein>
    <recommendedName>
        <fullName evidence="3">Lipoprotein</fullName>
    </recommendedName>
</protein>